<evidence type="ECO:0000259" key="1">
    <source>
        <dbReference type="PROSITE" id="PS51782"/>
    </source>
</evidence>
<sequence>YRGWAYGLKKAGYATAPKYAIQLIDIIENYELYKYDRKEKGASSKNIKIQSDVHQTYLSNDLVYIIVCDGDTFENIGKEFNISKKKLIKYNDLHKEYILTNGDIIYLHKKRKKAQKPYSVHTIEAGESMHTISQRYGIRLKQLYKMNHKNIDYVPEEGIVLKLR</sequence>
<proteinExistence type="predicted"/>
<feature type="domain" description="LysM" evidence="1">
    <location>
        <begin position="63"/>
        <end position="107"/>
    </location>
</feature>
<dbReference type="AlphaFoldDB" id="A0A5J4PJN2"/>
<reference evidence="2" key="1">
    <citation type="submission" date="2019-03" db="EMBL/GenBank/DDBJ databases">
        <title>Single cell metagenomics reveals metabolic interactions within the superorganism composed of flagellate Streblomastix strix and complex community of Bacteroidetes bacteria on its surface.</title>
        <authorList>
            <person name="Treitli S.C."/>
            <person name="Kolisko M."/>
            <person name="Husnik F."/>
            <person name="Keeling P."/>
            <person name="Hampl V."/>
        </authorList>
    </citation>
    <scope>NUCLEOTIDE SEQUENCE</scope>
    <source>
        <strain evidence="2">STM</strain>
    </source>
</reference>
<dbReference type="EMBL" id="SNRY01008381">
    <property type="protein sequence ID" value="KAA6308643.1"/>
    <property type="molecule type" value="Genomic_DNA"/>
</dbReference>
<evidence type="ECO:0000313" key="2">
    <source>
        <dbReference type="EMBL" id="KAA6308643.1"/>
    </source>
</evidence>
<gene>
    <name evidence="2" type="ORF">EZS27_039726</name>
</gene>
<protein>
    <recommendedName>
        <fullName evidence="1">LysM domain-containing protein</fullName>
    </recommendedName>
</protein>
<dbReference type="Pfam" id="PF01476">
    <property type="entry name" value="LysM"/>
    <property type="match status" value="2"/>
</dbReference>
<dbReference type="CDD" id="cd00118">
    <property type="entry name" value="LysM"/>
    <property type="match status" value="1"/>
</dbReference>
<feature type="domain" description="LysM" evidence="1">
    <location>
        <begin position="119"/>
        <end position="163"/>
    </location>
</feature>
<dbReference type="PROSITE" id="PS51782">
    <property type="entry name" value="LYSM"/>
    <property type="match status" value="2"/>
</dbReference>
<comment type="caution">
    <text evidence="2">The sequence shown here is derived from an EMBL/GenBank/DDBJ whole genome shotgun (WGS) entry which is preliminary data.</text>
</comment>
<organism evidence="2">
    <name type="scientific">termite gut metagenome</name>
    <dbReference type="NCBI Taxonomy" id="433724"/>
    <lineage>
        <taxon>unclassified sequences</taxon>
        <taxon>metagenomes</taxon>
        <taxon>organismal metagenomes</taxon>
    </lineage>
</organism>
<accession>A0A5J4PJN2</accession>
<dbReference type="SUPFAM" id="SSF54106">
    <property type="entry name" value="LysM domain"/>
    <property type="match status" value="2"/>
</dbReference>
<name>A0A5J4PJN2_9ZZZZ</name>
<dbReference type="InterPro" id="IPR036779">
    <property type="entry name" value="LysM_dom_sf"/>
</dbReference>
<feature type="non-terminal residue" evidence="2">
    <location>
        <position position="1"/>
    </location>
</feature>
<dbReference type="SMART" id="SM00257">
    <property type="entry name" value="LysM"/>
    <property type="match status" value="2"/>
</dbReference>
<dbReference type="Gene3D" id="1.10.530.10">
    <property type="match status" value="1"/>
</dbReference>
<dbReference type="Gene3D" id="3.10.350.10">
    <property type="entry name" value="LysM domain"/>
    <property type="match status" value="1"/>
</dbReference>
<dbReference type="InterPro" id="IPR018392">
    <property type="entry name" value="LysM"/>
</dbReference>